<dbReference type="PANTHER" id="PTHR33209">
    <property type="entry name" value="PROTEASE 4"/>
    <property type="match status" value="1"/>
</dbReference>
<keyword evidence="11" id="KW-1185">Reference proteome</keyword>
<dbReference type="InterPro" id="IPR029045">
    <property type="entry name" value="ClpP/crotonase-like_dom_sf"/>
</dbReference>
<dbReference type="GO" id="GO:0009535">
    <property type="term" value="C:chloroplast thylakoid membrane"/>
    <property type="evidence" value="ECO:0000318"/>
    <property type="project" value="GO_Central"/>
</dbReference>
<dbReference type="EMBL" id="KL403553">
    <property type="protein sequence ID" value="KEH15553.1"/>
    <property type="molecule type" value="Genomic_DNA"/>
</dbReference>
<dbReference type="Proteomes" id="UP000002051">
    <property type="component" value="Unassembled WGS sequence"/>
</dbReference>
<protein>
    <submittedName>
        <fullName evidence="9">Phage portal protein, lambda family protein</fullName>
    </submittedName>
</protein>
<feature type="compositionally biased region" description="Low complexity" evidence="5">
    <location>
        <begin position="742"/>
        <end position="753"/>
    </location>
</feature>
<keyword evidence="3" id="KW-0378">Hydrolase</keyword>
<feature type="region of interest" description="Disordered" evidence="5">
    <location>
        <begin position="734"/>
        <end position="754"/>
    </location>
</feature>
<comment type="similarity">
    <text evidence="1">Belongs to the peptidase S49 family.</text>
</comment>
<evidence type="ECO:0000256" key="3">
    <source>
        <dbReference type="ARBA" id="ARBA00022801"/>
    </source>
</evidence>
<dbReference type="STRING" id="3880.A0A072TET7"/>
<reference evidence="9 11" key="2">
    <citation type="journal article" date="2014" name="BMC Genomics">
        <title>An improved genome release (version Mt4.0) for the model legume Medicago truncatula.</title>
        <authorList>
            <person name="Tang H."/>
            <person name="Krishnakumar V."/>
            <person name="Bidwell S."/>
            <person name="Rosen B."/>
            <person name="Chan A."/>
            <person name="Zhou S."/>
            <person name="Gentzbittel L."/>
            <person name="Childs K.L."/>
            <person name="Yandell M."/>
            <person name="Gundlach H."/>
            <person name="Mayer K.F."/>
            <person name="Schwartz D.C."/>
            <person name="Town C.D."/>
        </authorList>
    </citation>
    <scope>GENOME REANNOTATION</scope>
    <source>
        <strain evidence="9">A17</strain>
        <strain evidence="10 11">cv. Jemalong A17</strain>
    </source>
</reference>
<evidence type="ECO:0000313" key="10">
    <source>
        <dbReference type="EnsemblPlants" id="KEH15553"/>
    </source>
</evidence>
<name>A0A072TET7_MEDTR</name>
<dbReference type="CDD" id="cd07022">
    <property type="entry name" value="S49_Sppa_36K_type"/>
    <property type="match status" value="1"/>
</dbReference>
<evidence type="ECO:0000259" key="7">
    <source>
        <dbReference type="Pfam" id="PF05876"/>
    </source>
</evidence>
<evidence type="ECO:0000256" key="1">
    <source>
        <dbReference type="ARBA" id="ARBA00008683"/>
    </source>
</evidence>
<evidence type="ECO:0000256" key="4">
    <source>
        <dbReference type="ARBA" id="ARBA00022825"/>
    </source>
</evidence>
<keyword evidence="2" id="KW-0645">Protease</keyword>
<gene>
    <name evidence="9" type="ORF">MTR_0829s0010</name>
</gene>
<dbReference type="InterPro" id="IPR002142">
    <property type="entry name" value="Peptidase_S49"/>
</dbReference>
<dbReference type="GO" id="GO:0004252">
    <property type="term" value="F:serine-type endopeptidase activity"/>
    <property type="evidence" value="ECO:0000318"/>
    <property type="project" value="GO_Central"/>
</dbReference>
<dbReference type="InterPro" id="IPR046454">
    <property type="entry name" value="GpA_endonuclease"/>
</dbReference>
<evidence type="ECO:0000259" key="6">
    <source>
        <dbReference type="Pfam" id="PF01343"/>
    </source>
</evidence>
<feature type="domain" description="Peptidase S49" evidence="6">
    <location>
        <begin position="1448"/>
        <end position="1588"/>
    </location>
</feature>
<sequence length="1593" mass="174744">CCWVPMLENAYADAYQIARESLAAFVPPARETVAQYAALNRRLTNQGGGYVGRWHHEKAPYLVAPMETLTRLDYLTTVVVGPGQSGKTEIAQNWMLKSVANDPGDMLWYMQTDPGLEAFVKSRINTQIDGHAEMKMKLGTRPVDDSLHFKLFDGMRVEFLSAAHNNLINKSAPRIVADEVDAYPESLGDIKAMLDVRRQTFGRQSMLLAMSHPDRARGLIPERDWSAGIMAIYGDSDRRVWYWPCPECGAWSSPVPIAARHMTLLYPEDGTLDEVEREARLLCPVNGCLIEDRHRRAMNLAAYRSPFGGWIGDGQEISQDGIVTGELAARKTAGFWIVGTMSPFILGGIGGLARAKVKAEREYEVSGDDLTLRQVTVKQFGFPYAPKRGVGSIDANVLAERAESELKLGVVPPGVRFMTAFIDIQIAHFDWLVRGWGVGGESWIIDRGRIAGDPATSADDWDLLLELVARTYPLADGSGRHMPIRAIGFDSGGSPGVTQQAYAAWTRWRKSEKRVRLIGKISGRDAWTVLPTKGAKTLEAPKLIVNYPDTGRQANKAAARGAVPVAQFNPNSFKDDLMGQLQGAEPGNWYVHFPYELRSREEPHVCAGPARGHARNRASAWALEDRLGKAAGVGFPVGIEHITSERPGCGDASGAGTGRCAIEVEIIRSSQVPITHGHYRSLLAAVRHDRRAAAGGARSGAAGICGAAQWEESCIHLLCAGRWLTQCDVSADRSREHPSLDSGSRASAESGASHQSQAFRPADFLMSKQPILVDSRGQPLRRARAEYPNGMPLHSGVGRGFFPYEASDWQTQEMGAWLPWIRSPDAEITQFRDRMVARARDQVRNDGRSSGGVTRILDNTVGAALRLMAKPDYRALRYLSGAAFDVKWAAEFRSEVEARWRMFANDLGRFNDVSRQLTVSQQMRLALRHKLIDGEDLVVNYWMPERVGRGAAHYATAYLVVDPDRLSNPMQMVDTRHLRGGVEIDDNGVPIAYHIRRAHQNDWYNAVESMEWERVEREDEDGWRRVIHDFERDRAGQNRGVSVFAPVLAHAKMLARYYGIELQAAAIASAIGTYVTSPYDPSEVQEALGDDRELGFYQSLRANWNDQRPAMFNGARVPALAPGEDIKTVTAAHPHSGFVDFAHEMLGAIATQLGVSIEQVTGDWTRTTYSSARAALLESWKTLVRRRLEFSAGTATPMYAVWLREVMENGELPLPNGAPDFLEAETAYAACSWLGPARGWVDPVKEPQGAILKMDAALTTLEQEAAEQGFDYEELIEQRAHEINEFRARGIPLPEWGGSMINYQHLATRLFNVPIAILPHKAEVVMAALADRFGIAQLFRADGSAIALSGGGARAFLESEDDGAEAIYKPYDVVEGVARIPIEGTLVHKLGTLHPYSGMTGYDGIRALLSMALGDPDVRAVMLDIDSPGGEVSGCFDLVDAIYRARGRKPIWAVLTESAYSAAYAIASAADRIVVPRTGGTGSVGVICMHVDMSQALGKAGIDVTLIHYGALKADGNEFNPLPKAALKRFQADVDAMGELFVRTVARNRDLKTAEVRDTQAGTFLGAAGVEVGFADAVMAPEDAFASLLDELG</sequence>
<dbReference type="HOGENOM" id="CLU_244627_0_0_1"/>
<evidence type="ECO:0000259" key="8">
    <source>
        <dbReference type="Pfam" id="PF20454"/>
    </source>
</evidence>
<dbReference type="Pfam" id="PF05136">
    <property type="entry name" value="Phage_portal_2"/>
    <property type="match status" value="1"/>
</dbReference>
<evidence type="ECO:0000313" key="11">
    <source>
        <dbReference type="Proteomes" id="UP000002051"/>
    </source>
</evidence>
<dbReference type="Pfam" id="PF01343">
    <property type="entry name" value="Peptidase_S49"/>
    <property type="match status" value="1"/>
</dbReference>
<dbReference type="GO" id="GO:0004519">
    <property type="term" value="F:endonuclease activity"/>
    <property type="evidence" value="ECO:0007669"/>
    <property type="project" value="InterPro"/>
</dbReference>
<dbReference type="EnsemblPlants" id="KEH15553">
    <property type="protein sequence ID" value="KEH15553"/>
    <property type="gene ID" value="MTR_0829s0010"/>
</dbReference>
<dbReference type="GO" id="GO:0019068">
    <property type="term" value="P:virion assembly"/>
    <property type="evidence" value="ECO:0007669"/>
    <property type="project" value="InterPro"/>
</dbReference>
<evidence type="ECO:0000256" key="2">
    <source>
        <dbReference type="ARBA" id="ARBA00022670"/>
    </source>
</evidence>
<accession>A0A072TET7</accession>
<dbReference type="InterPro" id="IPR006429">
    <property type="entry name" value="Phage_lambda_portal"/>
</dbReference>
<organism evidence="9 11">
    <name type="scientific">Medicago truncatula</name>
    <name type="common">Barrel medic</name>
    <name type="synonym">Medicago tribuloides</name>
    <dbReference type="NCBI Taxonomy" id="3880"/>
    <lineage>
        <taxon>Eukaryota</taxon>
        <taxon>Viridiplantae</taxon>
        <taxon>Streptophyta</taxon>
        <taxon>Embryophyta</taxon>
        <taxon>Tracheophyta</taxon>
        <taxon>Spermatophyta</taxon>
        <taxon>Magnoliopsida</taxon>
        <taxon>eudicotyledons</taxon>
        <taxon>Gunneridae</taxon>
        <taxon>Pentapetalae</taxon>
        <taxon>rosids</taxon>
        <taxon>fabids</taxon>
        <taxon>Fabales</taxon>
        <taxon>Fabaceae</taxon>
        <taxon>Papilionoideae</taxon>
        <taxon>50 kb inversion clade</taxon>
        <taxon>NPAAA clade</taxon>
        <taxon>Hologalegina</taxon>
        <taxon>IRL clade</taxon>
        <taxon>Trifolieae</taxon>
        <taxon>Medicago</taxon>
    </lineage>
</organism>
<dbReference type="Pfam" id="PF05876">
    <property type="entry name" value="GpA_ATPase"/>
    <property type="match status" value="1"/>
</dbReference>
<evidence type="ECO:0000256" key="5">
    <source>
        <dbReference type="SAM" id="MobiDB-lite"/>
    </source>
</evidence>
<feature type="non-terminal residue" evidence="9">
    <location>
        <position position="1593"/>
    </location>
</feature>
<dbReference type="SUPFAM" id="SSF52096">
    <property type="entry name" value="ClpP/crotonase"/>
    <property type="match status" value="1"/>
</dbReference>
<dbReference type="NCBIfam" id="TIGR01539">
    <property type="entry name" value="portal_lambda"/>
    <property type="match status" value="1"/>
</dbReference>
<keyword evidence="4" id="KW-0720">Serine protease</keyword>
<dbReference type="PANTHER" id="PTHR33209:SF1">
    <property type="entry name" value="PEPTIDASE S49 DOMAIN-CONTAINING PROTEIN"/>
    <property type="match status" value="1"/>
</dbReference>
<dbReference type="GO" id="GO:0016887">
    <property type="term" value="F:ATP hydrolysis activity"/>
    <property type="evidence" value="ECO:0007669"/>
    <property type="project" value="InterPro"/>
</dbReference>
<dbReference type="Pfam" id="PF20454">
    <property type="entry name" value="GpA_nuclease"/>
    <property type="match status" value="1"/>
</dbReference>
<dbReference type="Gene3D" id="3.90.226.10">
    <property type="entry name" value="2-enoyl-CoA Hydratase, Chain A, domain 1"/>
    <property type="match status" value="1"/>
</dbReference>
<dbReference type="InterPro" id="IPR033855">
    <property type="entry name" value="Protein_C"/>
</dbReference>
<dbReference type="InterPro" id="IPR046453">
    <property type="entry name" value="GpA_ATPase"/>
</dbReference>
<dbReference type="GO" id="GO:0006508">
    <property type="term" value="P:proteolysis"/>
    <property type="evidence" value="ECO:0007669"/>
    <property type="project" value="UniProtKB-KW"/>
</dbReference>
<proteinExistence type="inferred from homology"/>
<reference evidence="10" key="3">
    <citation type="submission" date="2015-06" db="UniProtKB">
        <authorList>
            <consortium name="EnsemblPlants"/>
        </authorList>
    </citation>
    <scope>IDENTIFICATION</scope>
    <source>
        <strain evidence="10">cv. Jemalong A17</strain>
    </source>
</reference>
<dbReference type="GO" id="GO:0005198">
    <property type="term" value="F:structural molecule activity"/>
    <property type="evidence" value="ECO:0007669"/>
    <property type="project" value="InterPro"/>
</dbReference>
<feature type="domain" description="Phage terminase large subunit GpA ATPase" evidence="7">
    <location>
        <begin position="51"/>
        <end position="298"/>
    </location>
</feature>
<evidence type="ECO:0000313" key="9">
    <source>
        <dbReference type="EMBL" id="KEH15553.1"/>
    </source>
</evidence>
<reference evidence="9 11" key="1">
    <citation type="journal article" date="2011" name="Nature">
        <title>The Medicago genome provides insight into the evolution of rhizobial symbioses.</title>
        <authorList>
            <person name="Young N.D."/>
            <person name="Debelle F."/>
            <person name="Oldroyd G.E."/>
            <person name="Geurts R."/>
            <person name="Cannon S.B."/>
            <person name="Udvardi M.K."/>
            <person name="Benedito V.A."/>
            <person name="Mayer K.F."/>
            <person name="Gouzy J."/>
            <person name="Schoof H."/>
            <person name="Van de Peer Y."/>
            <person name="Proost S."/>
            <person name="Cook D.R."/>
            <person name="Meyers B.C."/>
            <person name="Spannagl M."/>
            <person name="Cheung F."/>
            <person name="De Mita S."/>
            <person name="Krishnakumar V."/>
            <person name="Gundlach H."/>
            <person name="Zhou S."/>
            <person name="Mudge J."/>
            <person name="Bharti A.K."/>
            <person name="Murray J.D."/>
            <person name="Naoumkina M.A."/>
            <person name="Rosen B."/>
            <person name="Silverstein K.A."/>
            <person name="Tang H."/>
            <person name="Rombauts S."/>
            <person name="Zhao P.X."/>
            <person name="Zhou P."/>
            <person name="Barbe V."/>
            <person name="Bardou P."/>
            <person name="Bechner M."/>
            <person name="Bellec A."/>
            <person name="Berger A."/>
            <person name="Berges H."/>
            <person name="Bidwell S."/>
            <person name="Bisseling T."/>
            <person name="Choisne N."/>
            <person name="Couloux A."/>
            <person name="Denny R."/>
            <person name="Deshpande S."/>
            <person name="Dai X."/>
            <person name="Doyle J.J."/>
            <person name="Dudez A.M."/>
            <person name="Farmer A.D."/>
            <person name="Fouteau S."/>
            <person name="Franken C."/>
            <person name="Gibelin C."/>
            <person name="Gish J."/>
            <person name="Goldstein S."/>
            <person name="Gonzalez A.J."/>
            <person name="Green P.J."/>
            <person name="Hallab A."/>
            <person name="Hartog M."/>
            <person name="Hua A."/>
            <person name="Humphray S.J."/>
            <person name="Jeong D.H."/>
            <person name="Jing Y."/>
            <person name="Jocker A."/>
            <person name="Kenton S.M."/>
            <person name="Kim D.J."/>
            <person name="Klee K."/>
            <person name="Lai H."/>
            <person name="Lang C."/>
            <person name="Lin S."/>
            <person name="Macmil S.L."/>
            <person name="Magdelenat G."/>
            <person name="Matthews L."/>
            <person name="McCorrison J."/>
            <person name="Monaghan E.L."/>
            <person name="Mun J.H."/>
            <person name="Najar F.Z."/>
            <person name="Nicholson C."/>
            <person name="Noirot C."/>
            <person name="O'Bleness M."/>
            <person name="Paule C.R."/>
            <person name="Poulain J."/>
            <person name="Prion F."/>
            <person name="Qin B."/>
            <person name="Qu C."/>
            <person name="Retzel E.F."/>
            <person name="Riddle C."/>
            <person name="Sallet E."/>
            <person name="Samain S."/>
            <person name="Samson N."/>
            <person name="Sanders I."/>
            <person name="Saurat O."/>
            <person name="Scarpelli C."/>
            <person name="Schiex T."/>
            <person name="Segurens B."/>
            <person name="Severin A.J."/>
            <person name="Sherrier D.J."/>
            <person name="Shi R."/>
            <person name="Sims S."/>
            <person name="Singer S.R."/>
            <person name="Sinharoy S."/>
            <person name="Sterck L."/>
            <person name="Viollet A."/>
            <person name="Wang B.B."/>
            <person name="Wang K."/>
            <person name="Wang M."/>
            <person name="Wang X."/>
            <person name="Warfsmann J."/>
            <person name="Weissenbach J."/>
            <person name="White D.D."/>
            <person name="White J.D."/>
            <person name="Wiley G.B."/>
            <person name="Wincker P."/>
            <person name="Xing Y."/>
            <person name="Yang L."/>
            <person name="Yao Z."/>
            <person name="Ying F."/>
            <person name="Zhai J."/>
            <person name="Zhou L."/>
            <person name="Zuber A."/>
            <person name="Denarie J."/>
            <person name="Dixon R.A."/>
            <person name="May G.D."/>
            <person name="Schwartz D.C."/>
            <person name="Rogers J."/>
            <person name="Quetier F."/>
            <person name="Town C.D."/>
            <person name="Roe B.A."/>
        </authorList>
    </citation>
    <scope>NUCLEOTIDE SEQUENCE [LARGE SCALE GENOMIC DNA]</scope>
    <source>
        <strain evidence="9">A17</strain>
        <strain evidence="10 11">cv. Jemalong A17</strain>
    </source>
</reference>
<feature type="domain" description="Terminase large subunit GpA endonuclease" evidence="8">
    <location>
        <begin position="332"/>
        <end position="598"/>
    </location>
</feature>